<dbReference type="EMBL" id="CAFBOL010000059">
    <property type="protein sequence ID" value="CAB4999130.1"/>
    <property type="molecule type" value="Genomic_DNA"/>
</dbReference>
<dbReference type="AlphaFoldDB" id="A0A6J7P0B6"/>
<evidence type="ECO:0000313" key="5">
    <source>
        <dbReference type="EMBL" id="CAB4999130.1"/>
    </source>
</evidence>
<protein>
    <submittedName>
        <fullName evidence="5">Unannotated protein</fullName>
    </submittedName>
</protein>
<proteinExistence type="predicted"/>
<evidence type="ECO:0000313" key="3">
    <source>
        <dbReference type="EMBL" id="CAB4830696.1"/>
    </source>
</evidence>
<gene>
    <name evidence="2" type="ORF">UFOPK2656_01167</name>
    <name evidence="3" type="ORF">UFOPK3099_02054</name>
    <name evidence="4" type="ORF">UFOPK3651_01457</name>
    <name evidence="5" type="ORF">UFOPK3931_02012</name>
    <name evidence="1" type="ORF">UFOPK4189_01556</name>
</gene>
<accession>A0A6J7P0B6</accession>
<reference evidence="5" key="1">
    <citation type="submission" date="2020-05" db="EMBL/GenBank/DDBJ databases">
        <authorList>
            <person name="Chiriac C."/>
            <person name="Salcher M."/>
            <person name="Ghai R."/>
            <person name="Kavagutti S V."/>
        </authorList>
    </citation>
    <scope>NUCLEOTIDE SEQUENCE</scope>
</reference>
<evidence type="ECO:0000313" key="1">
    <source>
        <dbReference type="EMBL" id="CAB4363781.1"/>
    </source>
</evidence>
<dbReference type="EMBL" id="CAFBMT010000007">
    <property type="protein sequence ID" value="CAB4930725.1"/>
    <property type="molecule type" value="Genomic_DNA"/>
</dbReference>
<dbReference type="EMBL" id="CAEZYF010000005">
    <property type="protein sequence ID" value="CAB4718770.1"/>
    <property type="molecule type" value="Genomic_DNA"/>
</dbReference>
<organism evidence="5">
    <name type="scientific">freshwater metagenome</name>
    <dbReference type="NCBI Taxonomy" id="449393"/>
    <lineage>
        <taxon>unclassified sequences</taxon>
        <taxon>metagenomes</taxon>
        <taxon>ecological metagenomes</taxon>
    </lineage>
</organism>
<evidence type="ECO:0000313" key="4">
    <source>
        <dbReference type="EMBL" id="CAB4930725.1"/>
    </source>
</evidence>
<name>A0A6J7P0B6_9ZZZZ</name>
<sequence>MRGQRREVRATLDFFQDLDRQLPTERGADGEPSTNDFQTFELLEIVERFATAFDSLPELIPGRSDYRILISSGVLVRAYAVVGQLAQDAAVELVSLEIDLGFA</sequence>
<dbReference type="EMBL" id="CAESGF010000007">
    <property type="protein sequence ID" value="CAB4363781.1"/>
    <property type="molecule type" value="Genomic_DNA"/>
</dbReference>
<evidence type="ECO:0000313" key="2">
    <source>
        <dbReference type="EMBL" id="CAB4718770.1"/>
    </source>
</evidence>
<dbReference type="EMBL" id="CAFAAV010000182">
    <property type="protein sequence ID" value="CAB4830696.1"/>
    <property type="molecule type" value="Genomic_DNA"/>
</dbReference>